<dbReference type="Proteomes" id="UP000182649">
    <property type="component" value="Unassembled WGS sequence"/>
</dbReference>
<feature type="binding site" evidence="13">
    <location>
        <position position="85"/>
    </location>
    <ligand>
        <name>FMN</name>
        <dbReference type="ChEBI" id="CHEBI:58210"/>
    </ligand>
</feature>
<dbReference type="NCBIfam" id="TIGR01036">
    <property type="entry name" value="pyrD_sub2"/>
    <property type="match status" value="1"/>
</dbReference>
<comment type="function">
    <text evidence="1 13">Catalyzes the conversion of dihydroorotate to orotate with quinone as electron acceptor.</text>
</comment>
<dbReference type="UniPathway" id="UPA00070">
    <property type="reaction ID" value="UER00946"/>
</dbReference>
<evidence type="ECO:0000259" key="14">
    <source>
        <dbReference type="Pfam" id="PF01180"/>
    </source>
</evidence>
<feature type="binding site" evidence="13">
    <location>
        <position position="296"/>
    </location>
    <ligand>
        <name>FMN</name>
        <dbReference type="ChEBI" id="CHEBI:58210"/>
    </ligand>
</feature>
<proteinExistence type="inferred from homology"/>
<comment type="similarity">
    <text evidence="4 13">Belongs to the dihydroorotate dehydrogenase family. Type 2 subfamily.</text>
</comment>
<name>A0A1I7HM98_9PROT</name>
<dbReference type="HAMAP" id="MF_00225">
    <property type="entry name" value="DHO_dh_type2"/>
    <property type="match status" value="1"/>
</dbReference>
<protein>
    <recommendedName>
        <fullName evidence="13">Dihydroorotate dehydrogenase (quinone)</fullName>
        <ecNumber evidence="13">1.3.5.2</ecNumber>
    </recommendedName>
    <alternativeName>
        <fullName evidence="13">DHOdehase</fullName>
        <shortName evidence="13">DHOD</shortName>
        <shortName evidence="13">DHODase</shortName>
    </alternativeName>
    <alternativeName>
        <fullName evidence="13">Dihydroorotate oxidase</fullName>
    </alternativeName>
</protein>
<feature type="domain" description="Dihydroorotate dehydrogenase catalytic" evidence="14">
    <location>
        <begin position="47"/>
        <end position="335"/>
    </location>
</feature>
<feature type="binding site" evidence="13">
    <location>
        <position position="138"/>
    </location>
    <ligand>
        <name>FMN</name>
        <dbReference type="ChEBI" id="CHEBI:58210"/>
    </ligand>
</feature>
<evidence type="ECO:0000256" key="3">
    <source>
        <dbReference type="ARBA" id="ARBA00005161"/>
    </source>
</evidence>
<dbReference type="InterPro" id="IPR005719">
    <property type="entry name" value="Dihydroorotate_DH_2"/>
</dbReference>
<comment type="catalytic activity">
    <reaction evidence="12 13">
        <text>(S)-dihydroorotate + a quinone = orotate + a quinol</text>
        <dbReference type="Rhea" id="RHEA:30187"/>
        <dbReference type="ChEBI" id="CHEBI:24646"/>
        <dbReference type="ChEBI" id="CHEBI:30839"/>
        <dbReference type="ChEBI" id="CHEBI:30864"/>
        <dbReference type="ChEBI" id="CHEBI:132124"/>
        <dbReference type="EC" id="1.3.5.2"/>
    </reaction>
</comment>
<dbReference type="PROSITE" id="PS00911">
    <property type="entry name" value="DHODEHASE_1"/>
    <property type="match status" value="1"/>
</dbReference>
<feature type="binding site" evidence="13">
    <location>
        <position position="267"/>
    </location>
    <ligand>
        <name>FMN</name>
        <dbReference type="ChEBI" id="CHEBI:58210"/>
    </ligand>
</feature>
<comment type="subunit">
    <text evidence="5 13">Monomer.</text>
</comment>
<dbReference type="EC" id="1.3.5.2" evidence="13"/>
<dbReference type="InterPro" id="IPR050074">
    <property type="entry name" value="DHO_dehydrogenase"/>
</dbReference>
<evidence type="ECO:0000256" key="8">
    <source>
        <dbReference type="ARBA" id="ARBA00022643"/>
    </source>
</evidence>
<dbReference type="NCBIfam" id="NF003645">
    <property type="entry name" value="PRK05286.1-2"/>
    <property type="match status" value="1"/>
</dbReference>
<accession>A0A1I7HM98</accession>
<evidence type="ECO:0000256" key="2">
    <source>
        <dbReference type="ARBA" id="ARBA00004202"/>
    </source>
</evidence>
<evidence type="ECO:0000313" key="16">
    <source>
        <dbReference type="Proteomes" id="UP000182649"/>
    </source>
</evidence>
<dbReference type="InterPro" id="IPR005720">
    <property type="entry name" value="Dihydroorotate_DH_cat"/>
</dbReference>
<evidence type="ECO:0000256" key="4">
    <source>
        <dbReference type="ARBA" id="ARBA00005359"/>
    </source>
</evidence>
<evidence type="ECO:0000256" key="9">
    <source>
        <dbReference type="ARBA" id="ARBA00022975"/>
    </source>
</evidence>
<keyword evidence="8 13" id="KW-0288">FMN</keyword>
<reference evidence="15 16" key="1">
    <citation type="submission" date="2016-10" db="EMBL/GenBank/DDBJ databases">
        <authorList>
            <person name="de Groot N.N."/>
        </authorList>
    </citation>
    <scope>NUCLEOTIDE SEQUENCE [LARGE SCALE GENOMIC DNA]</scope>
    <source>
        <strain evidence="15 16">Nl14</strain>
    </source>
</reference>
<dbReference type="PIRSF" id="PIRSF000164">
    <property type="entry name" value="DHO_oxidase"/>
    <property type="match status" value="1"/>
</dbReference>
<organism evidence="15 16">
    <name type="scientific">Nitrosospira multiformis</name>
    <dbReference type="NCBI Taxonomy" id="1231"/>
    <lineage>
        <taxon>Bacteria</taxon>
        <taxon>Pseudomonadati</taxon>
        <taxon>Pseudomonadota</taxon>
        <taxon>Betaproteobacteria</taxon>
        <taxon>Nitrosomonadales</taxon>
        <taxon>Nitrosomonadaceae</taxon>
        <taxon>Nitrosospira</taxon>
    </lineage>
</organism>
<comment type="pathway">
    <text evidence="3 13">Pyrimidine metabolism; UMP biosynthesis via de novo pathway; orotate from (S)-dihydroorotate (quinone route): step 1/1.</text>
</comment>
<dbReference type="InterPro" id="IPR013785">
    <property type="entry name" value="Aldolase_TIM"/>
</dbReference>
<dbReference type="InterPro" id="IPR001295">
    <property type="entry name" value="Dihydroorotate_DH_CS"/>
</dbReference>
<comment type="cofactor">
    <cofactor evidence="13">
        <name>FMN</name>
        <dbReference type="ChEBI" id="CHEBI:58210"/>
    </cofactor>
    <text evidence="13">Binds 1 FMN per subunit.</text>
</comment>
<evidence type="ECO:0000256" key="6">
    <source>
        <dbReference type="ARBA" id="ARBA00022475"/>
    </source>
</evidence>
<dbReference type="GO" id="GO:0106430">
    <property type="term" value="F:dihydroorotate dehydrogenase (quinone) activity"/>
    <property type="evidence" value="ECO:0007669"/>
    <property type="project" value="UniProtKB-EC"/>
</dbReference>
<feature type="binding site" evidence="13">
    <location>
        <position position="171"/>
    </location>
    <ligand>
        <name>FMN</name>
        <dbReference type="ChEBI" id="CHEBI:58210"/>
    </ligand>
</feature>
<feature type="binding site" evidence="13">
    <location>
        <begin position="110"/>
        <end position="114"/>
    </location>
    <ligand>
        <name>substrate</name>
    </ligand>
</feature>
<feature type="binding site" evidence="13">
    <location>
        <begin position="61"/>
        <end position="65"/>
    </location>
    <ligand>
        <name>FMN</name>
        <dbReference type="ChEBI" id="CHEBI:58210"/>
    </ligand>
</feature>
<feature type="binding site" evidence="13">
    <location>
        <position position="65"/>
    </location>
    <ligand>
        <name>substrate</name>
    </ligand>
</feature>
<evidence type="ECO:0000256" key="7">
    <source>
        <dbReference type="ARBA" id="ARBA00022630"/>
    </source>
</evidence>
<dbReference type="Pfam" id="PF01180">
    <property type="entry name" value="DHO_dh"/>
    <property type="match status" value="1"/>
</dbReference>
<feature type="binding site" evidence="13">
    <location>
        <position position="176"/>
    </location>
    <ligand>
        <name>substrate</name>
    </ligand>
</feature>
<dbReference type="NCBIfam" id="NF003652">
    <property type="entry name" value="PRK05286.2-5"/>
    <property type="match status" value="1"/>
</dbReference>
<dbReference type="NCBIfam" id="NF003646">
    <property type="entry name" value="PRK05286.1-4"/>
    <property type="match status" value="1"/>
</dbReference>
<evidence type="ECO:0000256" key="1">
    <source>
        <dbReference type="ARBA" id="ARBA00003125"/>
    </source>
</evidence>
<feature type="binding site" evidence="13">
    <location>
        <position position="216"/>
    </location>
    <ligand>
        <name>FMN</name>
        <dbReference type="ChEBI" id="CHEBI:58210"/>
    </ligand>
</feature>
<comment type="subcellular location">
    <subcellularLocation>
        <location evidence="2 13">Cell membrane</location>
        <topology evidence="2 13">Peripheral membrane protein</topology>
    </subcellularLocation>
</comment>
<dbReference type="GO" id="GO:0005737">
    <property type="term" value="C:cytoplasm"/>
    <property type="evidence" value="ECO:0007669"/>
    <property type="project" value="InterPro"/>
</dbReference>
<feature type="binding site" evidence="13">
    <location>
        <position position="244"/>
    </location>
    <ligand>
        <name>FMN</name>
        <dbReference type="ChEBI" id="CHEBI:58210"/>
    </ligand>
</feature>
<dbReference type="EMBL" id="FPBZ01000010">
    <property type="protein sequence ID" value="SFU61823.1"/>
    <property type="molecule type" value="Genomic_DNA"/>
</dbReference>
<dbReference type="AlphaFoldDB" id="A0A1I7HM98"/>
<evidence type="ECO:0000256" key="5">
    <source>
        <dbReference type="ARBA" id="ARBA00011245"/>
    </source>
</evidence>
<evidence type="ECO:0000313" key="15">
    <source>
        <dbReference type="EMBL" id="SFU61823.1"/>
    </source>
</evidence>
<dbReference type="PANTHER" id="PTHR48109">
    <property type="entry name" value="DIHYDROOROTATE DEHYDROGENASE (QUINONE), MITOCHONDRIAL-RELATED"/>
    <property type="match status" value="1"/>
</dbReference>
<evidence type="ECO:0000256" key="13">
    <source>
        <dbReference type="HAMAP-Rule" id="MF_00225"/>
    </source>
</evidence>
<gene>
    <name evidence="13" type="primary">pyrD</name>
    <name evidence="15" type="ORF">SAMN05216417_11084</name>
</gene>
<feature type="binding site" evidence="13">
    <location>
        <begin position="317"/>
        <end position="318"/>
    </location>
    <ligand>
        <name>FMN</name>
        <dbReference type="ChEBI" id="CHEBI:58210"/>
    </ligand>
</feature>
<dbReference type="GO" id="GO:0006207">
    <property type="term" value="P:'de novo' pyrimidine nucleobase biosynthetic process"/>
    <property type="evidence" value="ECO:0007669"/>
    <property type="project" value="UniProtKB-UniRule"/>
</dbReference>
<dbReference type="NCBIfam" id="NF003644">
    <property type="entry name" value="PRK05286.1-1"/>
    <property type="match status" value="1"/>
</dbReference>
<evidence type="ECO:0000256" key="10">
    <source>
        <dbReference type="ARBA" id="ARBA00023002"/>
    </source>
</evidence>
<feature type="active site" description="Nucleophile" evidence="13">
    <location>
        <position position="174"/>
    </location>
</feature>
<dbReference type="GO" id="GO:0005886">
    <property type="term" value="C:plasma membrane"/>
    <property type="evidence" value="ECO:0007669"/>
    <property type="project" value="UniProtKB-SubCell"/>
</dbReference>
<evidence type="ECO:0000256" key="12">
    <source>
        <dbReference type="ARBA" id="ARBA00048639"/>
    </source>
</evidence>
<dbReference type="FunFam" id="3.20.20.70:FF:000028">
    <property type="entry name" value="Dihydroorotate dehydrogenase (quinone)"/>
    <property type="match status" value="1"/>
</dbReference>
<keyword evidence="6 13" id="KW-1003">Cell membrane</keyword>
<keyword evidence="9 13" id="KW-0665">Pyrimidine biosynthesis</keyword>
<dbReference type="Gene3D" id="3.20.20.70">
    <property type="entry name" value="Aldolase class I"/>
    <property type="match status" value="1"/>
</dbReference>
<sequence length="349" mass="37621">MMLYSLLRPLVFALEPETAHRIAFNAMETANRLGFYHAHSVPCQSRSIMGLTFPNPVGLAAGLDKNGEHIDALAALGFGFIEIGTVTPRPQPGNPRPRLFRIPQASAIINRMGFNNNGIERLIANVKTMSYKGVLGINIGKNFDTPVEKAVDDYLTCLRKAYRYASYITVNISSPNTPNLRQLQQATELDSLLATLKLNQQRLADEHGKYTPLVVKIAPDLELPEIDSIAALLMKHRIDGVIATNTTLSRAGVETLPHAREAGGLSGTPLAKRATSVIARLHHALQGALPIIGVGGIMDTAGATEKIEAGASLIQIYSGLVYRGPHLVREIAQVLCKADGRRADVAGVA</sequence>
<dbReference type="PANTHER" id="PTHR48109:SF4">
    <property type="entry name" value="DIHYDROOROTATE DEHYDROGENASE (QUINONE), MITOCHONDRIAL"/>
    <property type="match status" value="1"/>
</dbReference>
<dbReference type="SUPFAM" id="SSF51395">
    <property type="entry name" value="FMN-linked oxidoreductases"/>
    <property type="match status" value="1"/>
</dbReference>
<dbReference type="InterPro" id="IPR012135">
    <property type="entry name" value="Dihydroorotate_DH_1_2"/>
</dbReference>
<feature type="binding site" evidence="13">
    <location>
        <begin position="245"/>
        <end position="246"/>
    </location>
    <ligand>
        <name>substrate</name>
    </ligand>
</feature>
<keyword evidence="7 13" id="KW-0285">Flavoprotein</keyword>
<keyword evidence="11 13" id="KW-0472">Membrane</keyword>
<evidence type="ECO:0000256" key="11">
    <source>
        <dbReference type="ARBA" id="ARBA00023136"/>
    </source>
</evidence>
<dbReference type="PROSITE" id="PS00912">
    <property type="entry name" value="DHODEHASE_2"/>
    <property type="match status" value="1"/>
</dbReference>
<feature type="binding site" evidence="13">
    <location>
        <position position="171"/>
    </location>
    <ligand>
        <name>substrate</name>
    </ligand>
</feature>
<dbReference type="GO" id="GO:0044205">
    <property type="term" value="P:'de novo' UMP biosynthetic process"/>
    <property type="evidence" value="ECO:0007669"/>
    <property type="project" value="UniProtKB-UniRule"/>
</dbReference>
<dbReference type="CDD" id="cd04738">
    <property type="entry name" value="DHOD_2_like"/>
    <property type="match status" value="1"/>
</dbReference>
<keyword evidence="10 13" id="KW-0560">Oxidoreductase</keyword>